<reference evidence="3" key="1">
    <citation type="thesis" date="2020" institute="ProQuest LLC" country="789 East Eisenhower Parkway, Ann Arbor, MI, USA">
        <title>Comparative Genomics and Chromosome Evolution.</title>
        <authorList>
            <person name="Mudd A.B."/>
        </authorList>
    </citation>
    <scope>NUCLEOTIDE SEQUENCE</scope>
    <source>
        <strain evidence="3">Female2</strain>
        <tissue evidence="3">Blood</tissue>
    </source>
</reference>
<feature type="signal peptide" evidence="2">
    <location>
        <begin position="1"/>
        <end position="21"/>
    </location>
</feature>
<feature type="compositionally biased region" description="Basic and acidic residues" evidence="1">
    <location>
        <begin position="86"/>
        <end position="96"/>
    </location>
</feature>
<evidence type="ECO:0000313" key="3">
    <source>
        <dbReference type="EMBL" id="KAG8450137.1"/>
    </source>
</evidence>
<keyword evidence="4" id="KW-1185">Reference proteome</keyword>
<feature type="compositionally biased region" description="Basic and acidic residues" evidence="1">
    <location>
        <begin position="51"/>
        <end position="65"/>
    </location>
</feature>
<dbReference type="AlphaFoldDB" id="A0A8T2K420"/>
<proteinExistence type="predicted"/>
<comment type="caution">
    <text evidence="3">The sequence shown here is derived from an EMBL/GenBank/DDBJ whole genome shotgun (WGS) entry which is preliminary data.</text>
</comment>
<feature type="chain" id="PRO_5035906422" evidence="2">
    <location>
        <begin position="22"/>
        <end position="124"/>
    </location>
</feature>
<feature type="region of interest" description="Disordered" evidence="1">
    <location>
        <begin position="31"/>
        <end position="102"/>
    </location>
</feature>
<keyword evidence="2" id="KW-0732">Signal</keyword>
<accession>A0A8T2K420</accession>
<name>A0A8T2K420_9PIPI</name>
<organism evidence="3 4">
    <name type="scientific">Hymenochirus boettgeri</name>
    <name type="common">Congo dwarf clawed frog</name>
    <dbReference type="NCBI Taxonomy" id="247094"/>
    <lineage>
        <taxon>Eukaryota</taxon>
        <taxon>Metazoa</taxon>
        <taxon>Chordata</taxon>
        <taxon>Craniata</taxon>
        <taxon>Vertebrata</taxon>
        <taxon>Euteleostomi</taxon>
        <taxon>Amphibia</taxon>
        <taxon>Batrachia</taxon>
        <taxon>Anura</taxon>
        <taxon>Pipoidea</taxon>
        <taxon>Pipidae</taxon>
        <taxon>Pipinae</taxon>
        <taxon>Hymenochirus</taxon>
    </lineage>
</organism>
<protein>
    <submittedName>
        <fullName evidence="3">Uncharacterized protein</fullName>
    </submittedName>
</protein>
<evidence type="ECO:0000313" key="4">
    <source>
        <dbReference type="Proteomes" id="UP000812440"/>
    </source>
</evidence>
<dbReference type="EMBL" id="JAACNH010000002">
    <property type="protein sequence ID" value="KAG8450137.1"/>
    <property type="molecule type" value="Genomic_DNA"/>
</dbReference>
<evidence type="ECO:0000256" key="1">
    <source>
        <dbReference type="SAM" id="MobiDB-lite"/>
    </source>
</evidence>
<sequence length="124" mass="13498">MDPKLLCVLLVILGLVQAGAAKVKVSRPEKIGGAAEVKVSRPADADSGEEQPAKGDAVVKVHFEPDSDSLEEEHFDNGRGHHRHHGEHEGRHESHEKKQKPSTFGLFAKPLFSLLKSVIGNLKI</sequence>
<gene>
    <name evidence="3" type="ORF">GDO86_002675</name>
</gene>
<evidence type="ECO:0000256" key="2">
    <source>
        <dbReference type="SAM" id="SignalP"/>
    </source>
</evidence>
<dbReference type="Proteomes" id="UP000812440">
    <property type="component" value="Chromosome 2"/>
</dbReference>